<feature type="domain" description="NAD-dependent epimerase/dehydratase" evidence="2">
    <location>
        <begin position="2"/>
        <end position="227"/>
    </location>
</feature>
<dbReference type="Gene3D" id="3.40.50.720">
    <property type="entry name" value="NAD(P)-binding Rossmann-like Domain"/>
    <property type="match status" value="1"/>
</dbReference>
<accession>A0ABW4JQC8</accession>
<protein>
    <submittedName>
        <fullName evidence="3">NAD-dependent epimerase/dehydratase family protein</fullName>
    </submittedName>
</protein>
<dbReference type="EMBL" id="JBHUCX010000083">
    <property type="protein sequence ID" value="MFD1677062.1"/>
    <property type="molecule type" value="Genomic_DNA"/>
</dbReference>
<dbReference type="InterPro" id="IPR036291">
    <property type="entry name" value="NAD(P)-bd_dom_sf"/>
</dbReference>
<dbReference type="Proteomes" id="UP001597079">
    <property type="component" value="Unassembled WGS sequence"/>
</dbReference>
<evidence type="ECO:0000313" key="3">
    <source>
        <dbReference type="EMBL" id="MFD1677062.1"/>
    </source>
</evidence>
<dbReference type="PANTHER" id="PTHR43000">
    <property type="entry name" value="DTDP-D-GLUCOSE 4,6-DEHYDRATASE-RELATED"/>
    <property type="match status" value="1"/>
</dbReference>
<dbReference type="InterPro" id="IPR001509">
    <property type="entry name" value="Epimerase_deHydtase"/>
</dbReference>
<dbReference type="RefSeq" id="WP_377944971.1">
    <property type="nucleotide sequence ID" value="NZ_JBHUCX010000083.1"/>
</dbReference>
<comment type="similarity">
    <text evidence="1">Belongs to the NAD(P)-dependent epimerase/dehydratase family.</text>
</comment>
<reference evidence="4" key="1">
    <citation type="journal article" date="2019" name="Int. J. Syst. Evol. Microbiol.">
        <title>The Global Catalogue of Microorganisms (GCM) 10K type strain sequencing project: providing services to taxonomists for standard genome sequencing and annotation.</title>
        <authorList>
            <consortium name="The Broad Institute Genomics Platform"/>
            <consortium name="The Broad Institute Genome Sequencing Center for Infectious Disease"/>
            <person name="Wu L."/>
            <person name="Ma J."/>
        </authorList>
    </citation>
    <scope>NUCLEOTIDE SEQUENCE [LARGE SCALE GENOMIC DNA]</scope>
    <source>
        <strain evidence="4">CGMCC 1.12286</strain>
    </source>
</reference>
<dbReference type="Pfam" id="PF01370">
    <property type="entry name" value="Epimerase"/>
    <property type="match status" value="1"/>
</dbReference>
<organism evidence="3 4">
    <name type="scientific">Alicyclobacillus fodiniaquatilis</name>
    <dbReference type="NCBI Taxonomy" id="1661150"/>
    <lineage>
        <taxon>Bacteria</taxon>
        <taxon>Bacillati</taxon>
        <taxon>Bacillota</taxon>
        <taxon>Bacilli</taxon>
        <taxon>Bacillales</taxon>
        <taxon>Alicyclobacillaceae</taxon>
        <taxon>Alicyclobacillus</taxon>
    </lineage>
</organism>
<dbReference type="CDD" id="cd08946">
    <property type="entry name" value="SDR_e"/>
    <property type="match status" value="1"/>
</dbReference>
<comment type="caution">
    <text evidence="3">The sequence shown here is derived from an EMBL/GenBank/DDBJ whole genome shotgun (WGS) entry which is preliminary data.</text>
</comment>
<sequence length="308" mass="33925">MILITGANGYIGQALTNKLHDLGIPCLPTDIRGLTNANVKMDELDVTDAKAWTRYLQAHKEIDTIVHLAAESYIDRCEANHQAALKTNVGSVIHMLNAAADAGVQRIIFPSSFTVYGPDNVEIEESSQLHPKSLYAHMKVWAENLLDHAHASSGLEVTIFRQSNICGVGPVAKPTVVQTLLTRWQAKKPITIFGDGVQMRNFLDLRDCVNAYLLAIRQPVLGTFNLGGPSTLSIADLAKTINRMGQARCGYEVPIDFAEKKRQDIEPQALSWTACGSKLESSYGFQAKYTIEDTIEQMMTQMMGMDAQ</sequence>
<evidence type="ECO:0000259" key="2">
    <source>
        <dbReference type="Pfam" id="PF01370"/>
    </source>
</evidence>
<keyword evidence="4" id="KW-1185">Reference proteome</keyword>
<proteinExistence type="inferred from homology"/>
<dbReference type="SUPFAM" id="SSF51735">
    <property type="entry name" value="NAD(P)-binding Rossmann-fold domains"/>
    <property type="match status" value="1"/>
</dbReference>
<evidence type="ECO:0000256" key="1">
    <source>
        <dbReference type="ARBA" id="ARBA00007637"/>
    </source>
</evidence>
<name>A0ABW4JQC8_9BACL</name>
<evidence type="ECO:0000313" key="4">
    <source>
        <dbReference type="Proteomes" id="UP001597079"/>
    </source>
</evidence>
<gene>
    <name evidence="3" type="ORF">ACFSB2_20515</name>
</gene>